<proteinExistence type="predicted"/>
<name>A0AAD8JCK0_9APIA</name>
<evidence type="ECO:0000313" key="1">
    <source>
        <dbReference type="EMBL" id="KAK1399985.1"/>
    </source>
</evidence>
<dbReference type="InterPro" id="IPR050823">
    <property type="entry name" value="Plant_Ser_Thr_Prot_Kinase"/>
</dbReference>
<evidence type="ECO:0008006" key="3">
    <source>
        <dbReference type="Google" id="ProtNLM"/>
    </source>
</evidence>
<dbReference type="Gene3D" id="3.30.200.20">
    <property type="entry name" value="Phosphorylase Kinase, domain 1"/>
    <property type="match status" value="1"/>
</dbReference>
<dbReference type="AlphaFoldDB" id="A0AAD8JCK0"/>
<dbReference type="SUPFAM" id="SSF56112">
    <property type="entry name" value="Protein kinase-like (PK-like)"/>
    <property type="match status" value="1"/>
</dbReference>
<keyword evidence="2" id="KW-1185">Reference proteome</keyword>
<sequence>MVGLFDEETLTAAKPGTVAVNKLKPEGFQGLKEWLSEINYLGQLDHENLVKLIGFCLDGRFAVDRSRPGPEQELLDLDIEPKYRPQLSEVVSIYKIPSLPESGDEAPDPFSLPDSTLWNHAHVTSLRSKVSRSPSHQTEISTYIVIQIRWGVFPSSRGITHMLLGIVRR</sequence>
<dbReference type="EMBL" id="JAUIZM010000002">
    <property type="protein sequence ID" value="KAK1399985.1"/>
    <property type="molecule type" value="Genomic_DNA"/>
</dbReference>
<dbReference type="PANTHER" id="PTHR45621">
    <property type="entry name" value="OS01G0588500 PROTEIN-RELATED"/>
    <property type="match status" value="1"/>
</dbReference>
<comment type="caution">
    <text evidence="1">The sequence shown here is derived from an EMBL/GenBank/DDBJ whole genome shotgun (WGS) entry which is preliminary data.</text>
</comment>
<accession>A0AAD8JCK0</accession>
<gene>
    <name evidence="1" type="ORF">POM88_009848</name>
</gene>
<dbReference type="Proteomes" id="UP001237642">
    <property type="component" value="Unassembled WGS sequence"/>
</dbReference>
<dbReference type="InterPro" id="IPR011009">
    <property type="entry name" value="Kinase-like_dom_sf"/>
</dbReference>
<reference evidence="1" key="1">
    <citation type="submission" date="2023-02" db="EMBL/GenBank/DDBJ databases">
        <title>Genome of toxic invasive species Heracleum sosnowskyi carries increased number of genes despite the absence of recent whole-genome duplications.</title>
        <authorList>
            <person name="Schelkunov M."/>
            <person name="Shtratnikova V."/>
            <person name="Makarenko M."/>
            <person name="Klepikova A."/>
            <person name="Omelchenko D."/>
            <person name="Novikova G."/>
            <person name="Obukhova E."/>
            <person name="Bogdanov V."/>
            <person name="Penin A."/>
            <person name="Logacheva M."/>
        </authorList>
    </citation>
    <scope>NUCLEOTIDE SEQUENCE</scope>
    <source>
        <strain evidence="1">Hsosn_3</strain>
        <tissue evidence="1">Leaf</tissue>
    </source>
</reference>
<protein>
    <recommendedName>
        <fullName evidence="3">Serine-threonine/tyrosine-protein kinase catalytic domain-containing protein</fullName>
    </recommendedName>
</protein>
<evidence type="ECO:0000313" key="2">
    <source>
        <dbReference type="Proteomes" id="UP001237642"/>
    </source>
</evidence>
<organism evidence="1 2">
    <name type="scientific">Heracleum sosnowskyi</name>
    <dbReference type="NCBI Taxonomy" id="360622"/>
    <lineage>
        <taxon>Eukaryota</taxon>
        <taxon>Viridiplantae</taxon>
        <taxon>Streptophyta</taxon>
        <taxon>Embryophyta</taxon>
        <taxon>Tracheophyta</taxon>
        <taxon>Spermatophyta</taxon>
        <taxon>Magnoliopsida</taxon>
        <taxon>eudicotyledons</taxon>
        <taxon>Gunneridae</taxon>
        <taxon>Pentapetalae</taxon>
        <taxon>asterids</taxon>
        <taxon>campanulids</taxon>
        <taxon>Apiales</taxon>
        <taxon>Apiaceae</taxon>
        <taxon>Apioideae</taxon>
        <taxon>apioid superclade</taxon>
        <taxon>Tordylieae</taxon>
        <taxon>Tordyliinae</taxon>
        <taxon>Heracleum</taxon>
    </lineage>
</organism>
<reference evidence="1" key="2">
    <citation type="submission" date="2023-05" db="EMBL/GenBank/DDBJ databases">
        <authorList>
            <person name="Schelkunov M.I."/>
        </authorList>
    </citation>
    <scope>NUCLEOTIDE SEQUENCE</scope>
    <source>
        <strain evidence="1">Hsosn_3</strain>
        <tissue evidence="1">Leaf</tissue>
    </source>
</reference>